<dbReference type="Proteomes" id="UP000316706">
    <property type="component" value="Unassembled WGS sequence"/>
</dbReference>
<evidence type="ECO:0000313" key="4">
    <source>
        <dbReference type="EMBL" id="TQM69810.1"/>
    </source>
</evidence>
<dbReference type="Pfam" id="PF13193">
    <property type="entry name" value="AMP-binding_C"/>
    <property type="match status" value="1"/>
</dbReference>
<dbReference type="InterPro" id="IPR042099">
    <property type="entry name" value="ANL_N_sf"/>
</dbReference>
<dbReference type="PANTHER" id="PTHR43767:SF1">
    <property type="entry name" value="NONRIBOSOMAL PEPTIDE SYNTHASE PES1 (EUROFUNG)-RELATED"/>
    <property type="match status" value="1"/>
</dbReference>
<accession>A0A543IGZ7</accession>
<reference evidence="4 5" key="1">
    <citation type="submission" date="2019-06" db="EMBL/GenBank/DDBJ databases">
        <title>Sequencing the genomes of 1000 actinobacteria strains.</title>
        <authorList>
            <person name="Klenk H.-P."/>
        </authorList>
    </citation>
    <scope>NUCLEOTIDE SEQUENCE [LARGE SCALE GENOMIC DNA]</scope>
    <source>
        <strain evidence="4 5">DSM 45043</strain>
    </source>
</reference>
<organism evidence="4 5">
    <name type="scientific">Actinomadura hallensis</name>
    <dbReference type="NCBI Taxonomy" id="337895"/>
    <lineage>
        <taxon>Bacteria</taxon>
        <taxon>Bacillati</taxon>
        <taxon>Actinomycetota</taxon>
        <taxon>Actinomycetes</taxon>
        <taxon>Streptosporangiales</taxon>
        <taxon>Thermomonosporaceae</taxon>
        <taxon>Actinomadura</taxon>
    </lineage>
</organism>
<dbReference type="OrthoDB" id="9803968at2"/>
<gene>
    <name evidence="4" type="ORF">FHX41_3522</name>
</gene>
<dbReference type="PROSITE" id="PS00455">
    <property type="entry name" value="AMP_BINDING"/>
    <property type="match status" value="1"/>
</dbReference>
<dbReference type="GO" id="GO:0016878">
    <property type="term" value="F:acid-thiol ligase activity"/>
    <property type="evidence" value="ECO:0007669"/>
    <property type="project" value="UniProtKB-ARBA"/>
</dbReference>
<dbReference type="InterPro" id="IPR000873">
    <property type="entry name" value="AMP-dep_synth/lig_dom"/>
</dbReference>
<protein>
    <submittedName>
        <fullName evidence="4">Long-chain acyl-CoA synthetase</fullName>
    </submittedName>
</protein>
<feature type="compositionally biased region" description="Basic and acidic residues" evidence="1">
    <location>
        <begin position="505"/>
        <end position="515"/>
    </location>
</feature>
<dbReference type="EMBL" id="VFPO01000001">
    <property type="protein sequence ID" value="TQM69810.1"/>
    <property type="molecule type" value="Genomic_DNA"/>
</dbReference>
<feature type="domain" description="AMP-binding enzyme C-terminal" evidence="3">
    <location>
        <begin position="421"/>
        <end position="499"/>
    </location>
</feature>
<keyword evidence="5" id="KW-1185">Reference proteome</keyword>
<evidence type="ECO:0000259" key="3">
    <source>
        <dbReference type="Pfam" id="PF13193"/>
    </source>
</evidence>
<sequence length="515" mass="55270">MGVEGVGFYEIAKNHPDRPAFLAPGEPTSYGELHAEVNRLSHALGELGLRPGDALATVLSNRPEFLTVLLAAFQGGLYLVPASRHLTAPEIGYILADSGAKAVVTENAFAGAVTRAADEAGIPAEGRLSVDPAEGYGSMAALCAAGSPEPPGKRQMGSIMLYTSGTTGRPKGVRRPLLDVPPELVIDVMRQTLIRHLGLQAGDEVHLAIGPLYHSAPCVHALLSLNLGHALVVASHFSPEPALELIQRHGVTNSFMVPTMFHRMLALPDDVRSRYDVSSLRQVYHSAAPIPVETKQRMMDWWGPVLYEYYGSTESGPVVVATPEQWLARPGTVGRAVDGVQIKILDPDGAELPPGETGLIYASGQPGFEYHGDPEKTASAMRGDFYTPGDLGHLDEDGWLYMSDRRTDLIISGGVNIYPAEIENALLQHPAVGDVVVIGVPDEDWGQIVVALVEPADGAAPGDDLAADLLAHCEPRLAKLKHPRRVEFRASLPRTPSGKLSRRRVREDYLGEHAG</sequence>
<dbReference type="Gene3D" id="3.30.300.30">
    <property type="match status" value="1"/>
</dbReference>
<dbReference type="Pfam" id="PF00501">
    <property type="entry name" value="AMP-binding"/>
    <property type="match status" value="1"/>
</dbReference>
<proteinExistence type="predicted"/>
<dbReference type="PANTHER" id="PTHR43767">
    <property type="entry name" value="LONG-CHAIN-FATTY-ACID--COA LIGASE"/>
    <property type="match status" value="1"/>
</dbReference>
<dbReference type="SUPFAM" id="SSF56801">
    <property type="entry name" value="Acetyl-CoA synthetase-like"/>
    <property type="match status" value="1"/>
</dbReference>
<evidence type="ECO:0000313" key="5">
    <source>
        <dbReference type="Proteomes" id="UP000316706"/>
    </source>
</evidence>
<dbReference type="AlphaFoldDB" id="A0A543IGZ7"/>
<evidence type="ECO:0000259" key="2">
    <source>
        <dbReference type="Pfam" id="PF00501"/>
    </source>
</evidence>
<feature type="domain" description="AMP-dependent synthetase/ligase" evidence="2">
    <location>
        <begin position="10"/>
        <end position="365"/>
    </location>
</feature>
<evidence type="ECO:0000256" key="1">
    <source>
        <dbReference type="SAM" id="MobiDB-lite"/>
    </source>
</evidence>
<feature type="region of interest" description="Disordered" evidence="1">
    <location>
        <begin position="491"/>
        <end position="515"/>
    </location>
</feature>
<dbReference type="RefSeq" id="WP_141970233.1">
    <property type="nucleotide sequence ID" value="NZ_VFPO01000001.1"/>
</dbReference>
<name>A0A543IGZ7_9ACTN</name>
<dbReference type="InterPro" id="IPR025110">
    <property type="entry name" value="AMP-bd_C"/>
</dbReference>
<dbReference type="InterPro" id="IPR045851">
    <property type="entry name" value="AMP-bd_C_sf"/>
</dbReference>
<dbReference type="InterPro" id="IPR050237">
    <property type="entry name" value="ATP-dep_AMP-bd_enzyme"/>
</dbReference>
<dbReference type="InterPro" id="IPR020845">
    <property type="entry name" value="AMP-binding_CS"/>
</dbReference>
<dbReference type="Gene3D" id="3.40.50.12780">
    <property type="entry name" value="N-terminal domain of ligase-like"/>
    <property type="match status" value="1"/>
</dbReference>
<comment type="caution">
    <text evidence="4">The sequence shown here is derived from an EMBL/GenBank/DDBJ whole genome shotgun (WGS) entry which is preliminary data.</text>
</comment>